<dbReference type="Proteomes" id="UP001152795">
    <property type="component" value="Unassembled WGS sequence"/>
</dbReference>
<organism evidence="1 2">
    <name type="scientific">Paramuricea clavata</name>
    <name type="common">Red gorgonian</name>
    <name type="synonym">Violescent sea-whip</name>
    <dbReference type="NCBI Taxonomy" id="317549"/>
    <lineage>
        <taxon>Eukaryota</taxon>
        <taxon>Metazoa</taxon>
        <taxon>Cnidaria</taxon>
        <taxon>Anthozoa</taxon>
        <taxon>Octocorallia</taxon>
        <taxon>Malacalcyonacea</taxon>
        <taxon>Plexauridae</taxon>
        <taxon>Paramuricea</taxon>
    </lineage>
</organism>
<evidence type="ECO:0000313" key="2">
    <source>
        <dbReference type="Proteomes" id="UP001152795"/>
    </source>
</evidence>
<dbReference type="OrthoDB" id="9995178at2759"/>
<protein>
    <submittedName>
        <fullName evidence="1">Uncharacterized protein</fullName>
    </submittedName>
</protein>
<sequence length="216" mass="24821">MRLGFDKQNKEQCYQYVPIIKTIEALLKDTSVKRQFFNPPVSQDGILQDINYGDLIKGNLFFIKFPNAIKVLLVQDAFEVVNPLGSAKKKHKVLAMYATLGNIHPENRSKIHPMQLVLLVREIDLKYFGQNIVFRALVDDLKKLEVGVLVDDQYVQIFQLSHILRETHAFDIFLMLTRINTIFSCKSEKIGSNPTFVLTLLFASKYPYLVESIAIK</sequence>
<comment type="caution">
    <text evidence="1">The sequence shown here is derived from an EMBL/GenBank/DDBJ whole genome shotgun (WGS) entry which is preliminary data.</text>
</comment>
<name>A0A6S7IKY9_PARCT</name>
<dbReference type="AlphaFoldDB" id="A0A6S7IKY9"/>
<gene>
    <name evidence="1" type="ORF">PACLA_8A079508</name>
</gene>
<evidence type="ECO:0000313" key="1">
    <source>
        <dbReference type="EMBL" id="CAB4018346.1"/>
    </source>
</evidence>
<dbReference type="EMBL" id="CACRXK020009965">
    <property type="protein sequence ID" value="CAB4018346.1"/>
    <property type="molecule type" value="Genomic_DNA"/>
</dbReference>
<keyword evidence="2" id="KW-1185">Reference proteome</keyword>
<accession>A0A6S7IKY9</accession>
<reference evidence="1" key="1">
    <citation type="submission" date="2020-04" db="EMBL/GenBank/DDBJ databases">
        <authorList>
            <person name="Alioto T."/>
            <person name="Alioto T."/>
            <person name="Gomez Garrido J."/>
        </authorList>
    </citation>
    <scope>NUCLEOTIDE SEQUENCE</scope>
    <source>
        <strain evidence="1">A484AB</strain>
    </source>
</reference>
<proteinExistence type="predicted"/>